<dbReference type="EMBL" id="KZ357636">
    <property type="protein sequence ID" value="PIO59521.1"/>
    <property type="molecule type" value="Genomic_DNA"/>
</dbReference>
<dbReference type="PROSITE" id="PS00010">
    <property type="entry name" value="ASX_HYDROXYL"/>
    <property type="match status" value="1"/>
</dbReference>
<keyword evidence="1 6" id="KW-0245">EGF-like domain</keyword>
<dbReference type="AlphaFoldDB" id="A0A2G9TNH8"/>
<dbReference type="Pfam" id="PF07645">
    <property type="entry name" value="EGF_CA"/>
    <property type="match status" value="1"/>
</dbReference>
<dbReference type="InterPro" id="IPR001881">
    <property type="entry name" value="EGF-like_Ca-bd_dom"/>
</dbReference>
<feature type="non-terminal residue" evidence="8">
    <location>
        <position position="205"/>
    </location>
</feature>
<proteinExistence type="predicted"/>
<protein>
    <submittedName>
        <fullName evidence="8">Calcium binding EGF domain protein</fullName>
    </submittedName>
</protein>
<dbReference type="FunFam" id="2.10.25.10:FF:000038">
    <property type="entry name" value="Fibrillin 2"/>
    <property type="match status" value="1"/>
</dbReference>
<dbReference type="SMART" id="SM00179">
    <property type="entry name" value="EGF_CA"/>
    <property type="match status" value="2"/>
</dbReference>
<keyword evidence="5" id="KW-0325">Glycoprotein</keyword>
<evidence type="ECO:0000313" key="9">
    <source>
        <dbReference type="Proteomes" id="UP000230423"/>
    </source>
</evidence>
<dbReference type="InterPro" id="IPR013032">
    <property type="entry name" value="EGF-like_CS"/>
</dbReference>
<evidence type="ECO:0000256" key="6">
    <source>
        <dbReference type="PROSITE-ProRule" id="PRU00076"/>
    </source>
</evidence>
<dbReference type="PANTHER" id="PTHR24039:SF58">
    <property type="entry name" value="EGF-LIKE DOMAIN-CONTAINING PROTEIN"/>
    <property type="match status" value="1"/>
</dbReference>
<evidence type="ECO:0000256" key="4">
    <source>
        <dbReference type="ARBA" id="ARBA00023157"/>
    </source>
</evidence>
<dbReference type="Proteomes" id="UP000230423">
    <property type="component" value="Unassembled WGS sequence"/>
</dbReference>
<dbReference type="SMART" id="SM00181">
    <property type="entry name" value="EGF"/>
    <property type="match status" value="1"/>
</dbReference>
<evidence type="ECO:0000259" key="7">
    <source>
        <dbReference type="PROSITE" id="PS50026"/>
    </source>
</evidence>
<comment type="caution">
    <text evidence="6">Lacks conserved residue(s) required for the propagation of feature annotation.</text>
</comment>
<dbReference type="CDD" id="cd00054">
    <property type="entry name" value="EGF_CA"/>
    <property type="match status" value="1"/>
</dbReference>
<dbReference type="Pfam" id="PF12947">
    <property type="entry name" value="EGF_3"/>
    <property type="match status" value="1"/>
</dbReference>
<keyword evidence="3" id="KW-0677">Repeat</keyword>
<dbReference type="Gene3D" id="2.10.25.10">
    <property type="entry name" value="Laminin"/>
    <property type="match status" value="3"/>
</dbReference>
<dbReference type="GO" id="GO:0005509">
    <property type="term" value="F:calcium ion binding"/>
    <property type="evidence" value="ECO:0007669"/>
    <property type="project" value="InterPro"/>
</dbReference>
<dbReference type="SUPFAM" id="SSF57184">
    <property type="entry name" value="Growth factor receptor domain"/>
    <property type="match status" value="1"/>
</dbReference>
<dbReference type="InterPro" id="IPR000742">
    <property type="entry name" value="EGF"/>
</dbReference>
<dbReference type="PANTHER" id="PTHR24039">
    <property type="entry name" value="FIBRILLIN-RELATED"/>
    <property type="match status" value="1"/>
</dbReference>
<dbReference type="InterPro" id="IPR049883">
    <property type="entry name" value="NOTCH1_EGF-like"/>
</dbReference>
<dbReference type="PROSITE" id="PS01187">
    <property type="entry name" value="EGF_CA"/>
    <property type="match status" value="1"/>
</dbReference>
<dbReference type="InterPro" id="IPR000152">
    <property type="entry name" value="EGF-type_Asp/Asn_hydroxyl_site"/>
</dbReference>
<name>A0A2G9TNH8_TELCI</name>
<keyword evidence="2" id="KW-0732">Signal</keyword>
<reference evidence="8 9" key="1">
    <citation type="submission" date="2015-09" db="EMBL/GenBank/DDBJ databases">
        <title>Draft genome of the parasitic nematode Teladorsagia circumcincta isolate WARC Sus (inbred).</title>
        <authorList>
            <person name="Mitreva M."/>
        </authorList>
    </citation>
    <scope>NUCLEOTIDE SEQUENCE [LARGE SCALE GENOMIC DNA]</scope>
    <source>
        <strain evidence="8 9">S</strain>
    </source>
</reference>
<sequence length="205" mass="22213">EDECVRDDVCPSAQPDCLNTPGSYLCICFEYDEQNKRCKGSTPPGSSEEKIPVEVIPLQPSFGRFESSTKNSVMRTTSIELTTTQAQPVTAKVAEFKQLKAKPIGGYECECLPGFERITEGAGCTDIDECFLSVCHPAASCANLVGSFSCSCPDGFVGDGMQCHETILYPIANDSIVVPRKADALATIDLPSPVFVFGKPYERVY</sequence>
<dbReference type="Pfam" id="PF12661">
    <property type="entry name" value="hEGF"/>
    <property type="match status" value="1"/>
</dbReference>
<organism evidence="8 9">
    <name type="scientific">Teladorsagia circumcincta</name>
    <name type="common">Brown stomach worm</name>
    <name type="synonym">Ostertagia circumcincta</name>
    <dbReference type="NCBI Taxonomy" id="45464"/>
    <lineage>
        <taxon>Eukaryota</taxon>
        <taxon>Metazoa</taxon>
        <taxon>Ecdysozoa</taxon>
        <taxon>Nematoda</taxon>
        <taxon>Chromadorea</taxon>
        <taxon>Rhabditida</taxon>
        <taxon>Rhabditina</taxon>
        <taxon>Rhabditomorpha</taxon>
        <taxon>Strongyloidea</taxon>
        <taxon>Trichostrongylidae</taxon>
        <taxon>Teladorsagia</taxon>
    </lineage>
</organism>
<dbReference type="OrthoDB" id="10045365at2759"/>
<dbReference type="InterPro" id="IPR018097">
    <property type="entry name" value="EGF_Ca-bd_CS"/>
</dbReference>
<evidence type="ECO:0000256" key="1">
    <source>
        <dbReference type="ARBA" id="ARBA00022536"/>
    </source>
</evidence>
<evidence type="ECO:0000256" key="5">
    <source>
        <dbReference type="ARBA" id="ARBA00023180"/>
    </source>
</evidence>
<accession>A0A2G9TNH8</accession>
<feature type="domain" description="EGF-like" evidence="7">
    <location>
        <begin position="126"/>
        <end position="164"/>
    </location>
</feature>
<dbReference type="PROSITE" id="PS50026">
    <property type="entry name" value="EGF_3"/>
    <property type="match status" value="1"/>
</dbReference>
<evidence type="ECO:0000256" key="3">
    <source>
        <dbReference type="ARBA" id="ARBA00022737"/>
    </source>
</evidence>
<dbReference type="InterPro" id="IPR009030">
    <property type="entry name" value="Growth_fac_rcpt_cys_sf"/>
</dbReference>
<keyword evidence="4" id="KW-1015">Disulfide bond</keyword>
<dbReference type="InterPro" id="IPR024731">
    <property type="entry name" value="NELL2-like_EGF"/>
</dbReference>
<evidence type="ECO:0000256" key="2">
    <source>
        <dbReference type="ARBA" id="ARBA00022729"/>
    </source>
</evidence>
<feature type="non-terminal residue" evidence="8">
    <location>
        <position position="1"/>
    </location>
</feature>
<keyword evidence="9" id="KW-1185">Reference proteome</keyword>
<dbReference type="PROSITE" id="PS01186">
    <property type="entry name" value="EGF_2"/>
    <property type="match status" value="1"/>
</dbReference>
<evidence type="ECO:0000313" key="8">
    <source>
        <dbReference type="EMBL" id="PIO59521.1"/>
    </source>
</evidence>
<gene>
    <name evidence="8" type="ORF">TELCIR_19015</name>
</gene>